<dbReference type="GO" id="GO:0016788">
    <property type="term" value="F:hydrolase activity, acting on ester bonds"/>
    <property type="evidence" value="ECO:0007669"/>
    <property type="project" value="UniProtKB-ARBA"/>
</dbReference>
<evidence type="ECO:0000313" key="3">
    <source>
        <dbReference type="Proteomes" id="UP000296374"/>
    </source>
</evidence>
<protein>
    <recommendedName>
        <fullName evidence="4">SGNH hydrolase-type esterase domain-containing protein</fullName>
    </recommendedName>
</protein>
<dbReference type="EMBL" id="CP038439">
    <property type="protein sequence ID" value="QBX33922.2"/>
    <property type="molecule type" value="Genomic_DNA"/>
</dbReference>
<feature type="region of interest" description="Disordered" evidence="1">
    <location>
        <begin position="1"/>
        <end position="23"/>
    </location>
</feature>
<organism evidence="2 3">
    <name type="scientific">Paracoccus liaowanqingii</name>
    <dbReference type="NCBI Taxonomy" id="2560053"/>
    <lineage>
        <taxon>Bacteria</taxon>
        <taxon>Pseudomonadati</taxon>
        <taxon>Pseudomonadota</taxon>
        <taxon>Alphaproteobacteria</taxon>
        <taxon>Rhodobacterales</taxon>
        <taxon>Paracoccaceae</taxon>
        <taxon>Paracoccus</taxon>
    </lineage>
</organism>
<reference evidence="3" key="1">
    <citation type="submission" date="2019-03" db="EMBL/GenBank/DDBJ databases">
        <authorList>
            <person name="Li J."/>
        </authorList>
    </citation>
    <scope>NUCLEOTIDE SEQUENCE [LARGE SCALE GENOMIC DNA]</scope>
    <source>
        <strain evidence="3">2251</strain>
    </source>
</reference>
<dbReference type="Proteomes" id="UP000296374">
    <property type="component" value="Chromosome"/>
</dbReference>
<evidence type="ECO:0008006" key="4">
    <source>
        <dbReference type="Google" id="ProtNLM"/>
    </source>
</evidence>
<accession>A0A4V1BIT6</accession>
<dbReference type="AlphaFoldDB" id="A0A4V1BIT6"/>
<evidence type="ECO:0000313" key="2">
    <source>
        <dbReference type="EMBL" id="QBX33922.2"/>
    </source>
</evidence>
<name>A0A4V1BIT6_9RHOB</name>
<proteinExistence type="predicted"/>
<dbReference type="Gene3D" id="3.40.50.1110">
    <property type="entry name" value="SGNH hydrolase"/>
    <property type="match status" value="1"/>
</dbReference>
<sequence length="135" mass="14127">MVENLSTGRAGAARPSPIPALMNASPRQGLRAFDVLERAGSDLGTDDLTPEVLVLAPPPLGELYPEGRAERFAGGVEKTHALPEHDQTIAEAADAEFLDVGTLAETDGIDGLHLSDGAHENIGRGVAEKVRAIPE</sequence>
<dbReference type="InterPro" id="IPR036514">
    <property type="entry name" value="SGNH_hydro_sf"/>
</dbReference>
<dbReference type="SUPFAM" id="SSF52266">
    <property type="entry name" value="SGNH hydrolase"/>
    <property type="match status" value="1"/>
</dbReference>
<evidence type="ECO:0000256" key="1">
    <source>
        <dbReference type="SAM" id="MobiDB-lite"/>
    </source>
</evidence>
<gene>
    <name evidence="2" type="ORF">E4191_03750</name>
</gene>
<dbReference type="KEGG" id="plia:E4191_03750"/>